<dbReference type="GO" id="GO:0008270">
    <property type="term" value="F:zinc ion binding"/>
    <property type="evidence" value="ECO:0007669"/>
    <property type="project" value="InterPro"/>
</dbReference>
<dbReference type="InterPro" id="IPR002711">
    <property type="entry name" value="HNH"/>
</dbReference>
<dbReference type="Pfam" id="PF01844">
    <property type="entry name" value="HNH"/>
    <property type="match status" value="1"/>
</dbReference>
<gene>
    <name evidence="3" type="ORF">DY023_16605</name>
</gene>
<evidence type="ECO:0000259" key="2">
    <source>
        <dbReference type="SMART" id="SM00507"/>
    </source>
</evidence>
<keyword evidence="4" id="KW-1185">Reference proteome</keyword>
<dbReference type="CDD" id="cd00085">
    <property type="entry name" value="HNHc"/>
    <property type="match status" value="1"/>
</dbReference>
<evidence type="ECO:0000313" key="3">
    <source>
        <dbReference type="EMBL" id="REJ03936.1"/>
    </source>
</evidence>
<proteinExistence type="inferred from homology"/>
<dbReference type="InterPro" id="IPR003615">
    <property type="entry name" value="HNH_nuc"/>
</dbReference>
<feature type="domain" description="HNH nuclease" evidence="2">
    <location>
        <begin position="351"/>
        <end position="402"/>
    </location>
</feature>
<accession>A0A371NP31</accession>
<comment type="similarity">
    <text evidence="1">Belongs to the Rv1128c/1148c/1588c/1702c/1945/3466 family.</text>
</comment>
<evidence type="ECO:0000256" key="1">
    <source>
        <dbReference type="ARBA" id="ARBA00023450"/>
    </source>
</evidence>
<comment type="caution">
    <text evidence="3">The sequence shown here is derived from an EMBL/GenBank/DDBJ whole genome shotgun (WGS) entry which is preliminary data.</text>
</comment>
<name>A0A371NP31_9MICO</name>
<reference evidence="3 4" key="1">
    <citation type="submission" date="2018-08" db="EMBL/GenBank/DDBJ databases">
        <title>Isolation, diversity and antifungal activity of Actinobacteria from cow dung.</title>
        <authorList>
            <person name="Ling L."/>
        </authorList>
    </citation>
    <scope>NUCLEOTIDE SEQUENCE [LARGE SCALE GENOMIC DNA]</scope>
    <source>
        <strain evidence="3 4">NEAU-LLE</strain>
    </source>
</reference>
<dbReference type="OrthoDB" id="5177627at2"/>
<protein>
    <submittedName>
        <fullName evidence="3">HNH endonuclease</fullName>
    </submittedName>
</protein>
<keyword evidence="3" id="KW-0378">Hydrolase</keyword>
<organism evidence="3 4">
    <name type="scientific">Microbacterium bovistercoris</name>
    <dbReference type="NCBI Taxonomy" id="2293570"/>
    <lineage>
        <taxon>Bacteria</taxon>
        <taxon>Bacillati</taxon>
        <taxon>Actinomycetota</taxon>
        <taxon>Actinomycetes</taxon>
        <taxon>Micrococcales</taxon>
        <taxon>Microbacteriaceae</taxon>
        <taxon>Microbacterium</taxon>
    </lineage>
</organism>
<dbReference type="Proteomes" id="UP000262172">
    <property type="component" value="Unassembled WGS sequence"/>
</dbReference>
<dbReference type="GO" id="GO:0004519">
    <property type="term" value="F:endonuclease activity"/>
    <property type="evidence" value="ECO:0007669"/>
    <property type="project" value="UniProtKB-KW"/>
</dbReference>
<dbReference type="Pfam" id="PF02720">
    <property type="entry name" value="DUF222"/>
    <property type="match status" value="1"/>
</dbReference>
<dbReference type="InterPro" id="IPR003870">
    <property type="entry name" value="DUF222"/>
</dbReference>
<dbReference type="AlphaFoldDB" id="A0A371NP31"/>
<dbReference type="EMBL" id="QUAB01000048">
    <property type="protein sequence ID" value="REJ03936.1"/>
    <property type="molecule type" value="Genomic_DNA"/>
</dbReference>
<dbReference type="Gene3D" id="1.10.30.50">
    <property type="match status" value="1"/>
</dbReference>
<evidence type="ECO:0000313" key="4">
    <source>
        <dbReference type="Proteomes" id="UP000262172"/>
    </source>
</evidence>
<keyword evidence="3" id="KW-0540">Nuclease</keyword>
<dbReference type="SMART" id="SM00507">
    <property type="entry name" value="HNHc"/>
    <property type="match status" value="1"/>
</dbReference>
<sequence length="448" mass="48442">MTTHLSALLETVTGLEMAWADAADATEMTRDQLMRASEELTLARRQMDALLAEVAAEISHESRAELGPEGLAKQQGYRSTTQLIAASTRGTTGEAAQLVRVGEAIAPRSNLLGEKLPAKYPFLQRGVASGELSMAAAAQIIALLDRVRIKIGAERTAEAEQLLAARAAGQSLDNVRRMIVHAEAHLDPDGIEPSEDERRAQRSATMFERDGNLHVHLVTPAEEGAAIRAAVQGYVSAQFAARKDAVDPNGPDADHRTVQMMQADAFTLFCQHMLSCAHTDVPLHGATVIVRIDLEELTSGTGHGTIDGTDAPISVSAVRRMAAGGGIIPCVLGSEGEILDWGRERRLFTRAQKLALAERDGGCAMCDLPPCMTKVHHLRWWQRDAGPTDLDNGILLCESCHHRIHDNGWEIRIDGTGTSARVWFLPPPHVDPSRTPRLGGRARYAIAA</sequence>
<keyword evidence="3" id="KW-0255">Endonuclease</keyword>
<dbReference type="GO" id="GO:0003676">
    <property type="term" value="F:nucleic acid binding"/>
    <property type="evidence" value="ECO:0007669"/>
    <property type="project" value="InterPro"/>
</dbReference>
<dbReference type="RefSeq" id="WP_116243456.1">
    <property type="nucleotide sequence ID" value="NZ_QUAB01000048.1"/>
</dbReference>